<sequence>MTARAFAFALSAAMLGACTPAQTDGIDPEGQAFDAVAPDETITLVGTEPFWRLEATGAQGVWTTPGNQSGTPFAVTRFAGNGGLGLSGTLDGKSLTATLTPGNCSDGMSDRVFPFVATIALDGETLQGCGYTTSQPFTGPAAP</sequence>
<dbReference type="EMBL" id="CP016033">
    <property type="protein sequence ID" value="ANK12850.1"/>
    <property type="molecule type" value="Genomic_DNA"/>
</dbReference>
<dbReference type="KEGG" id="pns:A9D12_07710"/>
<keyword evidence="3" id="KW-1185">Reference proteome</keyword>
<gene>
    <name evidence="2" type="ORF">A9D12_07710</name>
</gene>
<evidence type="ECO:0000313" key="2">
    <source>
        <dbReference type="EMBL" id="ANK12850.1"/>
    </source>
</evidence>
<keyword evidence="1" id="KW-0732">Signal</keyword>
<dbReference type="Proteomes" id="UP000078263">
    <property type="component" value="Chromosome"/>
</dbReference>
<proteinExistence type="predicted"/>
<feature type="chain" id="PRO_5008251746" evidence="1">
    <location>
        <begin position="24"/>
        <end position="143"/>
    </location>
</feature>
<protein>
    <submittedName>
        <fullName evidence="2">Uncharacterized protein</fullName>
    </submittedName>
</protein>
<dbReference type="PROSITE" id="PS51257">
    <property type="entry name" value="PROKAR_LIPOPROTEIN"/>
    <property type="match status" value="1"/>
</dbReference>
<dbReference type="RefSeq" id="WP_068350760.1">
    <property type="nucleotide sequence ID" value="NZ_CP016033.1"/>
</dbReference>
<dbReference type="STRING" id="1112.A9D12_07710"/>
<dbReference type="AlphaFoldDB" id="A0A192D414"/>
<organism evidence="2 3">
    <name type="scientific">Erythrobacter neustonensis</name>
    <dbReference type="NCBI Taxonomy" id="1112"/>
    <lineage>
        <taxon>Bacteria</taxon>
        <taxon>Pseudomonadati</taxon>
        <taxon>Pseudomonadota</taxon>
        <taxon>Alphaproteobacteria</taxon>
        <taxon>Sphingomonadales</taxon>
        <taxon>Erythrobacteraceae</taxon>
        <taxon>Erythrobacter/Porphyrobacter group</taxon>
        <taxon>Erythrobacter</taxon>
    </lineage>
</organism>
<name>A0A192D414_9SPHN</name>
<dbReference type="OrthoDB" id="5489750at2"/>
<evidence type="ECO:0000256" key="1">
    <source>
        <dbReference type="SAM" id="SignalP"/>
    </source>
</evidence>
<evidence type="ECO:0000313" key="3">
    <source>
        <dbReference type="Proteomes" id="UP000078263"/>
    </source>
</evidence>
<feature type="signal peptide" evidence="1">
    <location>
        <begin position="1"/>
        <end position="23"/>
    </location>
</feature>
<reference evidence="2 3" key="1">
    <citation type="submission" date="2016-05" db="EMBL/GenBank/DDBJ databases">
        <title>Compelete Genome Sequence of Bacteriochlorophyll-Synthesizing Bacterium Porphyrobacter neustonensis DSM 9434.</title>
        <authorList>
            <person name="Shi X.-L."/>
            <person name="Wu Y.-H."/>
            <person name="Cheng H."/>
            <person name="Xu L."/>
            <person name="Zhang X.-Q."/>
            <person name="Wang C.-S."/>
            <person name="Xu X.-W."/>
        </authorList>
    </citation>
    <scope>NUCLEOTIDE SEQUENCE [LARGE SCALE GENOMIC DNA]</scope>
    <source>
        <strain evidence="2 3">DSM 9434</strain>
    </source>
</reference>
<accession>A0A192D414</accession>